<gene>
    <name evidence="1" type="ORF">Taro_004267</name>
</gene>
<organism evidence="1 2">
    <name type="scientific">Colocasia esculenta</name>
    <name type="common">Wild taro</name>
    <name type="synonym">Arum esculentum</name>
    <dbReference type="NCBI Taxonomy" id="4460"/>
    <lineage>
        <taxon>Eukaryota</taxon>
        <taxon>Viridiplantae</taxon>
        <taxon>Streptophyta</taxon>
        <taxon>Embryophyta</taxon>
        <taxon>Tracheophyta</taxon>
        <taxon>Spermatophyta</taxon>
        <taxon>Magnoliopsida</taxon>
        <taxon>Liliopsida</taxon>
        <taxon>Araceae</taxon>
        <taxon>Aroideae</taxon>
        <taxon>Colocasieae</taxon>
        <taxon>Colocasia</taxon>
    </lineage>
</organism>
<dbReference type="Proteomes" id="UP000652761">
    <property type="component" value="Unassembled WGS sequence"/>
</dbReference>
<accession>A0A843TR57</accession>
<dbReference type="EMBL" id="NMUH01000113">
    <property type="protein sequence ID" value="MQL71933.1"/>
    <property type="molecule type" value="Genomic_DNA"/>
</dbReference>
<keyword evidence="2" id="KW-1185">Reference proteome</keyword>
<name>A0A843TR57_COLES</name>
<proteinExistence type="predicted"/>
<evidence type="ECO:0000313" key="2">
    <source>
        <dbReference type="Proteomes" id="UP000652761"/>
    </source>
</evidence>
<protein>
    <submittedName>
        <fullName evidence="1">Uncharacterized protein</fullName>
    </submittedName>
</protein>
<comment type="caution">
    <text evidence="1">The sequence shown here is derived from an EMBL/GenBank/DDBJ whole genome shotgun (WGS) entry which is preliminary data.</text>
</comment>
<sequence length="96" mass="10922">MESSKKRFWRSGRVVEGETLKKFLAGEVEGFKSGGSRCRGRRDKQQSHKEAITTHKMYPGSELLSTGVLRPVPEQQLRISLTRVQSPYGHYNTQLS</sequence>
<reference evidence="1" key="1">
    <citation type="submission" date="2017-07" db="EMBL/GenBank/DDBJ databases">
        <title>Taro Niue Genome Assembly and Annotation.</title>
        <authorList>
            <person name="Atibalentja N."/>
            <person name="Keating K."/>
            <person name="Fields C.J."/>
        </authorList>
    </citation>
    <scope>NUCLEOTIDE SEQUENCE</scope>
    <source>
        <strain evidence="1">Niue_2</strain>
        <tissue evidence="1">Leaf</tissue>
    </source>
</reference>
<dbReference type="AlphaFoldDB" id="A0A843TR57"/>
<evidence type="ECO:0000313" key="1">
    <source>
        <dbReference type="EMBL" id="MQL71933.1"/>
    </source>
</evidence>